<comment type="subcellular location">
    <subcellularLocation>
        <location evidence="4">Cytoplasm</location>
    </subcellularLocation>
</comment>
<dbReference type="PANTHER" id="PTHR13937">
    <property type="entry name" value="EUKARYOTIC TRANSLATION INITATION FACTOR 3, SUBUNIT 8 EIF3S8 -RELATED"/>
    <property type="match status" value="1"/>
</dbReference>
<gene>
    <name evidence="4" type="primary">NIP1</name>
    <name evidence="7" type="ORF">BCV69DRAFT_283445</name>
</gene>
<feature type="compositionally biased region" description="Acidic residues" evidence="5">
    <location>
        <begin position="11"/>
        <end position="31"/>
    </location>
</feature>
<keyword evidence="3 4" id="KW-0648">Protein biosynthesis</keyword>
<dbReference type="PANTHER" id="PTHR13937:SF0">
    <property type="entry name" value="EUKARYOTIC TRANSLATION INITIATION FACTOR 3 SUBUNIT C-RELATED"/>
    <property type="match status" value="1"/>
</dbReference>
<evidence type="ECO:0000256" key="4">
    <source>
        <dbReference type="HAMAP-Rule" id="MF_03002"/>
    </source>
</evidence>
<sequence length="946" mass="102878">MSGRFFRSVSDSEDSSSSSDEELMSDSDNEDQGDKKASSSTAAAAAPKKKSAFMKSKGSDDDSEDSDSDDSDSDDDDDDEDSDESSAARPAARPGQKVSKFMRGAASDSDDDSDGDEVKKVIRSAKDKRVDEVDSVVKTIENAQRIDDWVAISKEYDSLLRLFERQKTMNEAEPISFFRCISNLEEFLNQSVAAGKGKKMKAPNAKAMNGMKSKLKKAIKDHDTEISKFRSDPEAFEAELVAATAPQAPPPKAPTAKKSGTATSQAPGEGEDDTFQTVGKGGRALAITSEGLFKSLAAVMEARGRKSTDRTEQVAILQKLLTVAESSYQKLRVLLALIAARFDYNATANNFMPLDMWNAARTEVDQLVQTLAADRSYVVREDTEDYDDSIDRVPGQNGEGSVVAVRGSIISFVDRLDDEFTKHLQNLDPHSTEYLERLRDERFLYATIVRAQSYLENAAQTAVSGSADSSSQTDALARVVMRRLEHVYSKQAVIIQALESASAATQDDAEKVAQASAFPTGAGVAGSAAGPSQLVRALCVHLYKAPGLTGERLRTRAMLCHIYNTALQADYYVARDMLLMSHLQDSIALADAATQILYNRSVVQIGLCAFRLGLIKEAHAALSDIFAAGRVKELLAQGVQRSSAYASISPEQEKLDKQRQLPFHLHINLELLESAYLVCSMLLEVPHMARAGTDPDQRRKVLSRPFRRMLDYTDRQVFSGPPESARDHIMQATKALQVGDWRESSRLIGEIKIWKLLSSAADGKGGEESVKALLSKRIQEEGLRTYLFSYNAYYTSVSMQHLASTFDLSLSQVRSIVSRMIWNEEIAASLDSSPGVEGPIVVLHREESSKVHQLAQTLAERASSMLDQNERLLDAKMGDGPGGNRDGADGGKGKGEREGGREGGGDRGGRREGRRGGAGGRGGGGRGRGRGRSQFQALPGQVAAGR</sequence>
<dbReference type="Pfam" id="PF01399">
    <property type="entry name" value="PCI"/>
    <property type="match status" value="1"/>
</dbReference>
<feature type="region of interest" description="Disordered" evidence="5">
    <location>
        <begin position="243"/>
        <end position="277"/>
    </location>
</feature>
<dbReference type="GO" id="GO:0001732">
    <property type="term" value="P:formation of cytoplasmic translation initiation complex"/>
    <property type="evidence" value="ECO:0007669"/>
    <property type="project" value="UniProtKB-UniRule"/>
</dbReference>
<comment type="subunit">
    <text evidence="4">Component of the eukaryotic translation initiation factor 3 (eIF-3) complex.</text>
</comment>
<feature type="region of interest" description="Disordered" evidence="5">
    <location>
        <begin position="1"/>
        <end position="118"/>
    </location>
</feature>
<feature type="domain" description="PCI" evidence="6">
    <location>
        <begin position="663"/>
        <end position="844"/>
    </location>
</feature>
<feature type="compositionally biased region" description="Low complexity" evidence="5">
    <location>
        <begin position="254"/>
        <end position="263"/>
    </location>
</feature>
<proteinExistence type="inferred from homology"/>
<comment type="similarity">
    <text evidence="4">Belongs to the eIF-3 subunit C family.</text>
</comment>
<dbReference type="Proteomes" id="UP000245942">
    <property type="component" value="Unassembled WGS sequence"/>
</dbReference>
<dbReference type="InterPro" id="IPR058999">
    <property type="entry name" value="EIF3CL_C"/>
</dbReference>
<feature type="compositionally biased region" description="Acidic residues" evidence="5">
    <location>
        <begin position="61"/>
        <end position="84"/>
    </location>
</feature>
<evidence type="ECO:0000313" key="8">
    <source>
        <dbReference type="Proteomes" id="UP000245942"/>
    </source>
</evidence>
<dbReference type="InterPro" id="IPR000717">
    <property type="entry name" value="PCI_dom"/>
</dbReference>
<organism evidence="7 8">
    <name type="scientific">Pseudomicrostroma glucosiphilum</name>
    <dbReference type="NCBI Taxonomy" id="1684307"/>
    <lineage>
        <taxon>Eukaryota</taxon>
        <taxon>Fungi</taxon>
        <taxon>Dikarya</taxon>
        <taxon>Basidiomycota</taxon>
        <taxon>Ustilaginomycotina</taxon>
        <taxon>Exobasidiomycetes</taxon>
        <taxon>Microstromatales</taxon>
        <taxon>Microstromatales incertae sedis</taxon>
        <taxon>Pseudomicrostroma</taxon>
    </lineage>
</organism>
<accession>A0A316U509</accession>
<evidence type="ECO:0000256" key="2">
    <source>
        <dbReference type="ARBA" id="ARBA00022540"/>
    </source>
</evidence>
<evidence type="ECO:0000256" key="3">
    <source>
        <dbReference type="ARBA" id="ARBA00022917"/>
    </source>
</evidence>
<protein>
    <recommendedName>
        <fullName evidence="4">Eukaryotic translation initiation factor 3 subunit C</fullName>
        <shortName evidence="4">eIF3c</shortName>
    </recommendedName>
    <alternativeName>
        <fullName evidence="4">Eukaryotic translation initiation factor 3 93 kDa subunit homolog</fullName>
        <shortName evidence="4">eIF3 p93</shortName>
    </alternativeName>
    <alternativeName>
        <fullName evidence="4">Translation initiation factor eIF3, p93 subunit homolog</fullName>
    </alternativeName>
</protein>
<evidence type="ECO:0000259" key="6">
    <source>
        <dbReference type="PROSITE" id="PS50250"/>
    </source>
</evidence>
<dbReference type="PROSITE" id="PS50250">
    <property type="entry name" value="PCI"/>
    <property type="match status" value="1"/>
</dbReference>
<keyword evidence="2 4" id="KW-0396">Initiation factor</keyword>
<feature type="compositionally biased region" description="Gly residues" evidence="5">
    <location>
        <begin position="916"/>
        <end position="926"/>
    </location>
</feature>
<name>A0A316U509_9BASI</name>
<reference evidence="7 8" key="1">
    <citation type="journal article" date="2018" name="Mol. Biol. Evol.">
        <title>Broad Genomic Sampling Reveals a Smut Pathogenic Ancestry of the Fungal Clade Ustilaginomycotina.</title>
        <authorList>
            <person name="Kijpornyongpan T."/>
            <person name="Mondo S.J."/>
            <person name="Barry K."/>
            <person name="Sandor L."/>
            <person name="Lee J."/>
            <person name="Lipzen A."/>
            <person name="Pangilinan J."/>
            <person name="LaButti K."/>
            <person name="Hainaut M."/>
            <person name="Henrissat B."/>
            <person name="Grigoriev I.V."/>
            <person name="Spatafora J.W."/>
            <person name="Aime M.C."/>
        </authorList>
    </citation>
    <scope>NUCLEOTIDE SEQUENCE [LARGE SCALE GENOMIC DNA]</scope>
    <source>
        <strain evidence="7 8">MCA 4718</strain>
    </source>
</reference>
<dbReference type="InterPro" id="IPR008905">
    <property type="entry name" value="EIF3C_N_dom"/>
</dbReference>
<dbReference type="GO" id="GO:0005852">
    <property type="term" value="C:eukaryotic translation initiation factor 3 complex"/>
    <property type="evidence" value="ECO:0007669"/>
    <property type="project" value="UniProtKB-UniRule"/>
</dbReference>
<dbReference type="SUPFAM" id="SSF46785">
    <property type="entry name" value="Winged helix' DNA-binding domain"/>
    <property type="match status" value="1"/>
</dbReference>
<dbReference type="STRING" id="1684307.A0A316U509"/>
<dbReference type="InterPro" id="IPR036390">
    <property type="entry name" value="WH_DNA-bd_sf"/>
</dbReference>
<dbReference type="HAMAP" id="MF_03002">
    <property type="entry name" value="eIF3c"/>
    <property type="match status" value="1"/>
</dbReference>
<dbReference type="InterPro" id="IPR027516">
    <property type="entry name" value="EIF3C"/>
</dbReference>
<dbReference type="OrthoDB" id="29647at2759"/>
<comment type="function">
    <text evidence="4">Component of the eukaryotic translation initiation factor 3 (eIF-3) complex, which is involved in protein synthesis of a specialized repertoire of mRNAs and, together with other initiation factors, stimulates binding of mRNA and methionyl-tRNAi to the 40S ribosome. The eIF-3 complex specifically targets and initiates translation of a subset of mRNAs involved in cell proliferation.</text>
</comment>
<dbReference type="AlphaFoldDB" id="A0A316U509"/>
<dbReference type="Pfam" id="PF26569">
    <property type="entry name" value="EIF3CL_C"/>
    <property type="match status" value="1"/>
</dbReference>
<dbReference type="GO" id="GO:0003723">
    <property type="term" value="F:RNA binding"/>
    <property type="evidence" value="ECO:0007669"/>
    <property type="project" value="InterPro"/>
</dbReference>
<dbReference type="Pfam" id="PF05470">
    <property type="entry name" value="eIF-3c_N"/>
    <property type="match status" value="1"/>
</dbReference>
<dbReference type="GO" id="GO:0033290">
    <property type="term" value="C:eukaryotic 48S preinitiation complex"/>
    <property type="evidence" value="ECO:0007669"/>
    <property type="project" value="UniProtKB-UniRule"/>
</dbReference>
<evidence type="ECO:0000313" key="7">
    <source>
        <dbReference type="EMBL" id="PWN19918.1"/>
    </source>
</evidence>
<dbReference type="GO" id="GO:0016282">
    <property type="term" value="C:eukaryotic 43S preinitiation complex"/>
    <property type="evidence" value="ECO:0007669"/>
    <property type="project" value="UniProtKB-UniRule"/>
</dbReference>
<keyword evidence="1 4" id="KW-0963">Cytoplasm</keyword>
<keyword evidence="8" id="KW-1185">Reference proteome</keyword>
<dbReference type="SMART" id="SM00088">
    <property type="entry name" value="PINT"/>
    <property type="match status" value="1"/>
</dbReference>
<feature type="region of interest" description="Disordered" evidence="5">
    <location>
        <begin position="874"/>
        <end position="946"/>
    </location>
</feature>
<dbReference type="GO" id="GO:0031369">
    <property type="term" value="F:translation initiation factor binding"/>
    <property type="evidence" value="ECO:0007669"/>
    <property type="project" value="InterPro"/>
</dbReference>
<dbReference type="EMBL" id="KZ819329">
    <property type="protein sequence ID" value="PWN19918.1"/>
    <property type="molecule type" value="Genomic_DNA"/>
</dbReference>
<feature type="compositionally biased region" description="Basic and acidic residues" evidence="5">
    <location>
        <begin position="886"/>
        <end position="915"/>
    </location>
</feature>
<dbReference type="GO" id="GO:0003743">
    <property type="term" value="F:translation initiation factor activity"/>
    <property type="evidence" value="ECO:0007669"/>
    <property type="project" value="UniProtKB-UniRule"/>
</dbReference>
<evidence type="ECO:0000256" key="1">
    <source>
        <dbReference type="ARBA" id="ARBA00022490"/>
    </source>
</evidence>
<evidence type="ECO:0000256" key="5">
    <source>
        <dbReference type="SAM" id="MobiDB-lite"/>
    </source>
</evidence>